<evidence type="ECO:0000313" key="2">
    <source>
        <dbReference type="EMBL" id="CEP16329.1"/>
    </source>
</evidence>
<evidence type="ECO:0000256" key="1">
    <source>
        <dbReference type="SAM" id="MobiDB-lite"/>
    </source>
</evidence>
<reference evidence="2 3" key="1">
    <citation type="submission" date="2014-09" db="EMBL/GenBank/DDBJ databases">
        <authorList>
            <person name="Ellenberger Sabrina"/>
        </authorList>
    </citation>
    <scope>NUCLEOTIDE SEQUENCE [LARGE SCALE GENOMIC DNA]</scope>
    <source>
        <strain evidence="2 3">CBS 412.66</strain>
    </source>
</reference>
<dbReference type="EMBL" id="LN733059">
    <property type="protein sequence ID" value="CEP16329.1"/>
    <property type="molecule type" value="Genomic_DNA"/>
</dbReference>
<dbReference type="OrthoDB" id="2272415at2759"/>
<dbReference type="AlphaFoldDB" id="A0A0B7NN12"/>
<proteinExistence type="predicted"/>
<accession>A0A0B7NN12</accession>
<evidence type="ECO:0000313" key="3">
    <source>
        <dbReference type="Proteomes" id="UP000054107"/>
    </source>
</evidence>
<keyword evidence="3" id="KW-1185">Reference proteome</keyword>
<name>A0A0B7NN12_9FUNG</name>
<feature type="region of interest" description="Disordered" evidence="1">
    <location>
        <begin position="1"/>
        <end position="20"/>
    </location>
</feature>
<organism evidence="2 3">
    <name type="scientific">Parasitella parasitica</name>
    <dbReference type="NCBI Taxonomy" id="35722"/>
    <lineage>
        <taxon>Eukaryota</taxon>
        <taxon>Fungi</taxon>
        <taxon>Fungi incertae sedis</taxon>
        <taxon>Mucoromycota</taxon>
        <taxon>Mucoromycotina</taxon>
        <taxon>Mucoromycetes</taxon>
        <taxon>Mucorales</taxon>
        <taxon>Mucorineae</taxon>
        <taxon>Mucoraceae</taxon>
        <taxon>Parasitella</taxon>
    </lineage>
</organism>
<gene>
    <name evidence="2" type="primary">PARPA_10585.1 scaffold 41204</name>
</gene>
<dbReference type="Proteomes" id="UP000054107">
    <property type="component" value="Unassembled WGS sequence"/>
</dbReference>
<sequence length="194" mass="21844">MMQEVAHEEDEGVQKKLKGSVATSSKDNCFVMSGSDVGEDETESRKNIWQDWNEFLNNAQNNKCLPSLSPEKHGVSWHGIDLRRRSSLPEDLYTRTTYETTAIKQYNISNSYKEAIKNIIQSTSRNHMLVSIEVLRSAEDSAVEKKALVVIIYDDAGDTLSDSEACLNSNLVKPCLQARSRMLRNKNPTSIQST</sequence>
<protein>
    <submittedName>
        <fullName evidence="2">Uncharacterized protein</fullName>
    </submittedName>
</protein>